<keyword evidence="1" id="KW-1133">Transmembrane helix</keyword>
<name>A0A2P8DBE5_9BACT</name>
<protein>
    <submittedName>
        <fullName evidence="2">Putative membrane protein</fullName>
    </submittedName>
</protein>
<accession>A0A2P8DBE5</accession>
<sequence length="124" mass="13671">MKTFRDKDLQSLVGNLLRIGVIFAMTIVVAGLVLYLFRHGGEQAHYETFTDQGVFGFDKFFADLSSGRAGAIIELGVMALIATPIARVIFTMIGFWLEKDRLYTVIALLVLCVIVLSMMLGAAH</sequence>
<dbReference type="EMBL" id="PYGD01000001">
    <property type="protein sequence ID" value="PSK94529.1"/>
    <property type="molecule type" value="Genomic_DNA"/>
</dbReference>
<keyword evidence="1" id="KW-0812">Transmembrane</keyword>
<reference evidence="2 3" key="1">
    <citation type="submission" date="2018-03" db="EMBL/GenBank/DDBJ databases">
        <title>Genomic Encyclopedia of Type Strains, Phase III (KMG-III): the genomes of soil and plant-associated and newly described type strains.</title>
        <authorList>
            <person name="Whitman W."/>
        </authorList>
    </citation>
    <scope>NUCLEOTIDE SEQUENCE [LARGE SCALE GENOMIC DNA]</scope>
    <source>
        <strain evidence="2 3">CGMCC 1.12700</strain>
    </source>
</reference>
<feature type="transmembrane region" description="Helical" evidence="1">
    <location>
        <begin position="12"/>
        <end position="37"/>
    </location>
</feature>
<proteinExistence type="predicted"/>
<feature type="transmembrane region" description="Helical" evidence="1">
    <location>
        <begin position="102"/>
        <end position="123"/>
    </location>
</feature>
<evidence type="ECO:0000313" key="2">
    <source>
        <dbReference type="EMBL" id="PSK94529.1"/>
    </source>
</evidence>
<comment type="caution">
    <text evidence="2">The sequence shown here is derived from an EMBL/GenBank/DDBJ whole genome shotgun (WGS) entry which is preliminary data.</text>
</comment>
<organism evidence="2 3">
    <name type="scientific">Taibaiella chishuiensis</name>
    <dbReference type="NCBI Taxonomy" id="1434707"/>
    <lineage>
        <taxon>Bacteria</taxon>
        <taxon>Pseudomonadati</taxon>
        <taxon>Bacteroidota</taxon>
        <taxon>Chitinophagia</taxon>
        <taxon>Chitinophagales</taxon>
        <taxon>Chitinophagaceae</taxon>
        <taxon>Taibaiella</taxon>
    </lineage>
</organism>
<dbReference type="Proteomes" id="UP000240572">
    <property type="component" value="Unassembled WGS sequence"/>
</dbReference>
<dbReference type="Pfam" id="PF07843">
    <property type="entry name" value="DUF1634"/>
    <property type="match status" value="1"/>
</dbReference>
<keyword evidence="1" id="KW-0472">Membrane</keyword>
<evidence type="ECO:0000313" key="3">
    <source>
        <dbReference type="Proteomes" id="UP000240572"/>
    </source>
</evidence>
<keyword evidence="3" id="KW-1185">Reference proteome</keyword>
<gene>
    <name evidence="2" type="ORF">B0I18_101685</name>
</gene>
<feature type="transmembrane region" description="Helical" evidence="1">
    <location>
        <begin position="69"/>
        <end position="90"/>
    </location>
</feature>
<dbReference type="AlphaFoldDB" id="A0A2P8DBE5"/>
<dbReference type="RefSeq" id="WP_181358319.1">
    <property type="nucleotide sequence ID" value="NZ_PYGD01000001.1"/>
</dbReference>
<evidence type="ECO:0000256" key="1">
    <source>
        <dbReference type="SAM" id="Phobius"/>
    </source>
</evidence>
<dbReference type="InterPro" id="IPR012861">
    <property type="entry name" value="DUF1634"/>
</dbReference>